<protein>
    <submittedName>
        <fullName evidence="8">Uncharacterized protein</fullName>
    </submittedName>
</protein>
<keyword evidence="3" id="KW-0645">Protease</keyword>
<dbReference type="InterPro" id="IPR001563">
    <property type="entry name" value="Peptidase_S10"/>
</dbReference>
<comment type="similarity">
    <text evidence="1">Belongs to the peptidase S10 family.</text>
</comment>
<dbReference type="InterPro" id="IPR029058">
    <property type="entry name" value="AB_hydrolase_fold"/>
</dbReference>
<evidence type="ECO:0000313" key="8">
    <source>
        <dbReference type="EMBL" id="KAJ9609979.1"/>
    </source>
</evidence>
<feature type="chain" id="PRO_5041463603" evidence="7">
    <location>
        <begin position="20"/>
        <end position="597"/>
    </location>
</feature>
<evidence type="ECO:0000256" key="5">
    <source>
        <dbReference type="ARBA" id="ARBA00022801"/>
    </source>
</evidence>
<dbReference type="PANTHER" id="PTHR11802">
    <property type="entry name" value="SERINE PROTEASE FAMILY S10 SERINE CARBOXYPEPTIDASE"/>
    <property type="match status" value="1"/>
</dbReference>
<keyword evidence="5" id="KW-0378">Hydrolase</keyword>
<dbReference type="SUPFAM" id="SSF53474">
    <property type="entry name" value="alpha/beta-Hydrolases"/>
    <property type="match status" value="1"/>
</dbReference>
<keyword evidence="9" id="KW-1185">Reference proteome</keyword>
<sequence>MKRIRVAGALLAITPLSLAQFFPAAPTGLTNITSKVNKQVQISYKETHICETTPGVKSYSGYVYLPGSVLADVGGFDINTFFLYVEARHNASTAPLGVYFAGGPGESSIYTGMASESGPCYVNVAGNDTTLNPWSFNNDVNMLFIDQPVQTGFSFDTLVNGTYNLTDEIIQPLDFNSSFAAYIDPLTSFGTFSTQDPLHTTNTTVSSGRAVWHFAEHWLSSFPKYTTSSDKISFWGNSYGGWWVPEAAAQFAKNIKTLPAKHPLKHRNMKFDTLGITNGCIDFEYGLTGFPQYAYNNTYGVHFYSEAQYNQAMENITSPGGALDLIRACRAAGLAGDPTFLGNNETVNEICEEAFAQSFSIISASDALNNRSAFDIAVHQPEPCTFDIAVTNYLNRPDVQEALGVPLNFTYDSNLMNAVYGFPVPQYAFLGTGDPVRQAGLPNLEYLLANGVKVTLVYGDRDYRCPWTGAETTAKAAKWAHQQGFHSAGYEKIQGVKGGRQGVVKQFGLLSFSRVFDAGHAVNAYAPEAVYRIFERAMSGKDIATGSKPAIAVGYHTTGPTDSWSWRNTLPADVPHTCMVEGNWTATNPWEPLLGPQ</sequence>
<dbReference type="PRINTS" id="PR00724">
    <property type="entry name" value="CRBOXYPTASEC"/>
</dbReference>
<dbReference type="Gene3D" id="3.40.50.1820">
    <property type="entry name" value="alpha/beta hydrolase"/>
    <property type="match status" value="1"/>
</dbReference>
<evidence type="ECO:0000256" key="6">
    <source>
        <dbReference type="ARBA" id="ARBA00023180"/>
    </source>
</evidence>
<dbReference type="Pfam" id="PF00450">
    <property type="entry name" value="Peptidase_S10"/>
    <property type="match status" value="1"/>
</dbReference>
<evidence type="ECO:0000313" key="9">
    <source>
        <dbReference type="Proteomes" id="UP001172673"/>
    </source>
</evidence>
<feature type="signal peptide" evidence="7">
    <location>
        <begin position="1"/>
        <end position="19"/>
    </location>
</feature>
<dbReference type="GO" id="GO:0000324">
    <property type="term" value="C:fungal-type vacuole"/>
    <property type="evidence" value="ECO:0007669"/>
    <property type="project" value="TreeGrafter"/>
</dbReference>
<keyword evidence="2" id="KW-0121">Carboxypeptidase</keyword>
<evidence type="ECO:0000256" key="4">
    <source>
        <dbReference type="ARBA" id="ARBA00022729"/>
    </source>
</evidence>
<keyword evidence="4 7" id="KW-0732">Signal</keyword>
<proteinExistence type="inferred from homology"/>
<evidence type="ECO:0000256" key="2">
    <source>
        <dbReference type="ARBA" id="ARBA00022645"/>
    </source>
</evidence>
<evidence type="ECO:0000256" key="7">
    <source>
        <dbReference type="SAM" id="SignalP"/>
    </source>
</evidence>
<dbReference type="AlphaFoldDB" id="A0AA38XAN9"/>
<evidence type="ECO:0000256" key="3">
    <source>
        <dbReference type="ARBA" id="ARBA00022670"/>
    </source>
</evidence>
<gene>
    <name evidence="8" type="ORF">H2200_006309</name>
</gene>
<dbReference type="GO" id="GO:0006508">
    <property type="term" value="P:proteolysis"/>
    <property type="evidence" value="ECO:0007669"/>
    <property type="project" value="UniProtKB-KW"/>
</dbReference>
<accession>A0AA38XAN9</accession>
<name>A0AA38XAN9_9EURO</name>
<keyword evidence="6" id="KW-0325">Glycoprotein</keyword>
<organism evidence="8 9">
    <name type="scientific">Cladophialophora chaetospira</name>
    <dbReference type="NCBI Taxonomy" id="386627"/>
    <lineage>
        <taxon>Eukaryota</taxon>
        <taxon>Fungi</taxon>
        <taxon>Dikarya</taxon>
        <taxon>Ascomycota</taxon>
        <taxon>Pezizomycotina</taxon>
        <taxon>Eurotiomycetes</taxon>
        <taxon>Chaetothyriomycetidae</taxon>
        <taxon>Chaetothyriales</taxon>
        <taxon>Herpotrichiellaceae</taxon>
        <taxon>Cladophialophora</taxon>
    </lineage>
</organism>
<dbReference type="Proteomes" id="UP001172673">
    <property type="component" value="Unassembled WGS sequence"/>
</dbReference>
<comment type="caution">
    <text evidence="8">The sequence shown here is derived from an EMBL/GenBank/DDBJ whole genome shotgun (WGS) entry which is preliminary data.</text>
</comment>
<evidence type="ECO:0000256" key="1">
    <source>
        <dbReference type="ARBA" id="ARBA00009431"/>
    </source>
</evidence>
<dbReference type="EMBL" id="JAPDRK010000008">
    <property type="protein sequence ID" value="KAJ9609979.1"/>
    <property type="molecule type" value="Genomic_DNA"/>
</dbReference>
<dbReference type="GO" id="GO:0004185">
    <property type="term" value="F:serine-type carboxypeptidase activity"/>
    <property type="evidence" value="ECO:0007669"/>
    <property type="project" value="InterPro"/>
</dbReference>
<dbReference type="PANTHER" id="PTHR11802:SF189">
    <property type="entry name" value="CARBOXYPEPTIDASE"/>
    <property type="match status" value="1"/>
</dbReference>
<reference evidence="8" key="1">
    <citation type="submission" date="2022-10" db="EMBL/GenBank/DDBJ databases">
        <title>Culturing micro-colonial fungi from biological soil crusts in the Mojave desert and describing Neophaeococcomyces mojavensis, and introducing the new genera and species Taxawa tesnikishii.</title>
        <authorList>
            <person name="Kurbessoian T."/>
            <person name="Stajich J.E."/>
        </authorList>
    </citation>
    <scope>NUCLEOTIDE SEQUENCE</scope>
    <source>
        <strain evidence="8">TK_41</strain>
    </source>
</reference>